<keyword evidence="4" id="KW-0378">Hydrolase</keyword>
<proteinExistence type="inferred from homology"/>
<dbReference type="NCBIfam" id="TIGR01489">
    <property type="entry name" value="DKMTPPase-SF"/>
    <property type="match status" value="1"/>
</dbReference>
<accession>A0A818UIF8</accession>
<protein>
    <submittedName>
        <fullName evidence="7">Uncharacterized protein</fullName>
    </submittedName>
</protein>
<evidence type="ECO:0000256" key="2">
    <source>
        <dbReference type="ARBA" id="ARBA00008541"/>
    </source>
</evidence>
<organism evidence="7 8">
    <name type="scientific">Rotaria socialis</name>
    <dbReference type="NCBI Taxonomy" id="392032"/>
    <lineage>
        <taxon>Eukaryota</taxon>
        <taxon>Metazoa</taxon>
        <taxon>Spiralia</taxon>
        <taxon>Gnathifera</taxon>
        <taxon>Rotifera</taxon>
        <taxon>Eurotatoria</taxon>
        <taxon>Bdelloidea</taxon>
        <taxon>Philodinida</taxon>
        <taxon>Philodinidae</taxon>
        <taxon>Rotaria</taxon>
    </lineage>
</organism>
<dbReference type="EMBL" id="CAJNYV010004819">
    <property type="protein sequence ID" value="CAF3698537.1"/>
    <property type="molecule type" value="Genomic_DNA"/>
</dbReference>
<dbReference type="SUPFAM" id="SSF52047">
    <property type="entry name" value="RNI-like"/>
    <property type="match status" value="1"/>
</dbReference>
<name>A0A818UIF8_9BILA</name>
<dbReference type="Pfam" id="PF06888">
    <property type="entry name" value="Put_Phosphatase"/>
    <property type="match status" value="1"/>
</dbReference>
<dbReference type="InterPro" id="IPR023214">
    <property type="entry name" value="HAD_sf"/>
</dbReference>
<comment type="cofactor">
    <cofactor evidence="1">
        <name>Mg(2+)</name>
        <dbReference type="ChEBI" id="CHEBI:18420"/>
    </cofactor>
</comment>
<dbReference type="Gene3D" id="3.40.50.1000">
    <property type="entry name" value="HAD superfamily/HAD-like"/>
    <property type="match status" value="1"/>
</dbReference>
<dbReference type="Gene3D" id="3.90.1470.20">
    <property type="match status" value="1"/>
</dbReference>
<reference evidence="7" key="1">
    <citation type="submission" date="2021-02" db="EMBL/GenBank/DDBJ databases">
        <authorList>
            <person name="Nowell W R."/>
        </authorList>
    </citation>
    <scope>NUCLEOTIDE SEQUENCE</scope>
</reference>
<dbReference type="PANTHER" id="PTHR20889:SF12">
    <property type="entry name" value="LP01149P"/>
    <property type="match status" value="1"/>
</dbReference>
<dbReference type="SUPFAM" id="SSF56784">
    <property type="entry name" value="HAD-like"/>
    <property type="match status" value="1"/>
</dbReference>
<dbReference type="NCBIfam" id="TIGR01488">
    <property type="entry name" value="HAD-SF-IB"/>
    <property type="match status" value="1"/>
</dbReference>
<dbReference type="Proteomes" id="UP000663865">
    <property type="component" value="Unassembled WGS sequence"/>
</dbReference>
<dbReference type="Gene3D" id="3.80.10.10">
    <property type="entry name" value="Ribonuclease Inhibitor"/>
    <property type="match status" value="1"/>
</dbReference>
<comment type="similarity">
    <text evidence="2">Belongs to the HAD-like hydrolase superfamily. PHOSPHO family.</text>
</comment>
<evidence type="ECO:0000256" key="5">
    <source>
        <dbReference type="ARBA" id="ARBA00022842"/>
    </source>
</evidence>
<dbReference type="PANTHER" id="PTHR20889">
    <property type="entry name" value="PHOSPHATASE, ORPHAN 1, 2"/>
    <property type="match status" value="1"/>
</dbReference>
<evidence type="ECO:0000256" key="1">
    <source>
        <dbReference type="ARBA" id="ARBA00001946"/>
    </source>
</evidence>
<dbReference type="InterPro" id="IPR016965">
    <property type="entry name" value="Pase_PHOSPHO-typ"/>
</dbReference>
<keyword evidence="3" id="KW-0479">Metal-binding</keyword>
<dbReference type="InterPro" id="IPR032675">
    <property type="entry name" value="LRR_dom_sf"/>
</dbReference>
<gene>
    <name evidence="7" type="ORF">FME351_LOCUS27571</name>
    <name evidence="6" type="ORF">KIK155_LOCUS26490</name>
</gene>
<dbReference type="AlphaFoldDB" id="A0A818UIF8"/>
<keyword evidence="5" id="KW-0460">Magnesium</keyword>
<comment type="caution">
    <text evidence="7">The sequence shown here is derived from an EMBL/GenBank/DDBJ whole genome shotgun (WGS) entry which is preliminary data.</text>
</comment>
<dbReference type="GO" id="GO:0046872">
    <property type="term" value="F:metal ion binding"/>
    <property type="evidence" value="ECO:0007669"/>
    <property type="project" value="UniProtKB-KW"/>
</dbReference>
<dbReference type="InterPro" id="IPR006384">
    <property type="entry name" value="HAD_hydro_PyrdxlP_Pase-like"/>
</dbReference>
<dbReference type="EMBL" id="CAJNYU010003749">
    <property type="protein sequence ID" value="CAF3698827.1"/>
    <property type="molecule type" value="Genomic_DNA"/>
</dbReference>
<evidence type="ECO:0000256" key="4">
    <source>
        <dbReference type="ARBA" id="ARBA00022801"/>
    </source>
</evidence>
<sequence length="379" mass="43741">MFIFDFDETLTVRSSSDPIDELAHENLSDIDYRYEKVHHCWNRRMNEVHKRLVEQGIQTEQQIETFGRIELDPGVRELFHDISMKNGKIIVMSNACDLVIRECLQAQNLFQYVHKIESNPVRQTHPVIVIDEYENPLQTQCKICEPNLCKGSIIDRYRENDEVDRIIFIGDGDNDMTKILSQRSSFSPLIFHRQFWNSLNIVWNKYDRKRVQEIGPDRACAEWLVRCGGSVRFKNWGTFSSHFNTIPAGASNQFKIEEIRAINASITSEGFAYLDGLSDLKKIHLEKCDQICDSSIARCNKVKDSLESIELIDLAQISENGLAYLAGLKNLKHIVLARLSSIKHRDAILKLLTNELPRCTINYNDEHAITLEQKAKKSL</sequence>
<evidence type="ECO:0000313" key="7">
    <source>
        <dbReference type="EMBL" id="CAF3698827.1"/>
    </source>
</evidence>
<dbReference type="InterPro" id="IPR036412">
    <property type="entry name" value="HAD-like_sf"/>
</dbReference>
<dbReference type="GO" id="GO:0016791">
    <property type="term" value="F:phosphatase activity"/>
    <property type="evidence" value="ECO:0007669"/>
    <property type="project" value="InterPro"/>
</dbReference>
<evidence type="ECO:0000256" key="3">
    <source>
        <dbReference type="ARBA" id="ARBA00022723"/>
    </source>
</evidence>
<evidence type="ECO:0000313" key="6">
    <source>
        <dbReference type="EMBL" id="CAF3698537.1"/>
    </source>
</evidence>
<dbReference type="Proteomes" id="UP000663869">
    <property type="component" value="Unassembled WGS sequence"/>
</dbReference>
<evidence type="ECO:0000313" key="8">
    <source>
        <dbReference type="Proteomes" id="UP000663869"/>
    </source>
</evidence>